<keyword evidence="3" id="KW-1185">Reference proteome</keyword>
<sequence length="113" mass="11963">MPFNPDFLFDFTVASTGSPPDSVVPAHPGQVVTVLVFVPPSQTLNLKLPDPLRVVLQTQPVVSQGVASWLYAFYVPEQAALSPVTFTFTPAGPVGGEEEPKHANGTIDVSANC</sequence>
<dbReference type="EMBL" id="JABFJV010000005">
    <property type="protein sequence ID" value="NOK31950.1"/>
    <property type="molecule type" value="Genomic_DNA"/>
</dbReference>
<proteinExistence type="predicted"/>
<evidence type="ECO:0000313" key="3">
    <source>
        <dbReference type="Proteomes" id="UP000563426"/>
    </source>
</evidence>
<feature type="region of interest" description="Disordered" evidence="1">
    <location>
        <begin position="93"/>
        <end position="113"/>
    </location>
</feature>
<gene>
    <name evidence="2" type="ORF">HMI49_01870</name>
</gene>
<organism evidence="2 3">
    <name type="scientific">Corallococcus exercitus</name>
    <dbReference type="NCBI Taxonomy" id="2316736"/>
    <lineage>
        <taxon>Bacteria</taxon>
        <taxon>Pseudomonadati</taxon>
        <taxon>Myxococcota</taxon>
        <taxon>Myxococcia</taxon>
        <taxon>Myxococcales</taxon>
        <taxon>Cystobacterineae</taxon>
        <taxon>Myxococcaceae</taxon>
        <taxon>Corallococcus</taxon>
    </lineage>
</organism>
<accession>A0A3A8HGB6</accession>
<dbReference type="AlphaFoldDB" id="A0A3A8HGB6"/>
<dbReference type="Proteomes" id="UP000563426">
    <property type="component" value="Unassembled WGS sequence"/>
</dbReference>
<reference evidence="2 3" key="1">
    <citation type="submission" date="2020-05" db="EMBL/GenBank/DDBJ databases">
        <authorList>
            <person name="Whitworth D."/>
        </authorList>
    </citation>
    <scope>NUCLEOTIDE SEQUENCE [LARGE SCALE GENOMIC DNA]</scope>
    <source>
        <strain evidence="2 3">AB043B</strain>
    </source>
</reference>
<evidence type="ECO:0000256" key="1">
    <source>
        <dbReference type="SAM" id="MobiDB-lite"/>
    </source>
</evidence>
<comment type="caution">
    <text evidence="2">The sequence shown here is derived from an EMBL/GenBank/DDBJ whole genome shotgun (WGS) entry which is preliminary data.</text>
</comment>
<evidence type="ECO:0000313" key="2">
    <source>
        <dbReference type="EMBL" id="NOK31950.1"/>
    </source>
</evidence>
<protein>
    <submittedName>
        <fullName evidence="2">Uncharacterized protein</fullName>
    </submittedName>
</protein>
<name>A0A3A8HGB6_9BACT</name>
<dbReference type="RefSeq" id="WP_120529331.1">
    <property type="nucleotide sequence ID" value="NZ_JABFJV010000005.1"/>
</dbReference>